<name>A0A5J4QCV1_9ZZZZ</name>
<dbReference type="AlphaFoldDB" id="A0A5J4QCV1"/>
<protein>
    <submittedName>
        <fullName evidence="2">Uncharacterized protein</fullName>
    </submittedName>
</protein>
<evidence type="ECO:0000256" key="1">
    <source>
        <dbReference type="SAM" id="Coils"/>
    </source>
</evidence>
<sequence length="665" mass="73632">MSKEWEALGNDAKAKQKYVNENKEAFEKLGVSVDNVAQAENLLVDNKDAFIESLLLKAKAAAAMEMASEKYKEAIKKMLEAEKMPDSQTRKGMGGRVTYQIANTKKAKALKEAKDSEKEAGELIVKSVGFSALEKSLLAGAGIQVKTKTKQSSGGETDKSGLLSVKQIREAIRAVEDLQYQVDNARIAAMQDGAEKTLSAMKLRHEREMLELGRQREDLLEKKREDARALFAADALNKGKTFDASGVKLSPEEEAAFGEILKASLQKQGNELETYYKENLKKYQSYNAAYLELQKKFQEERQSLTLSGADEETLRNYDKAQKEATDALNDTYAQKSETFKTWIDEIAVMGVSTLKKTLFEAERELAVAEFKAQQTGHNPEELSVLRAQVKALQEQLKTIAKEENKVRASRNWKDTYEVLERVNNQLKDIGTNVGGAAGELIAFATSLSTSTLTMISGITELSKESVSELSATADTATKVFEGVEKASVILTVIGAALKVLSSLSQGIKSIFDDSEEKKYLEDLTKTQDVYNQSLIRTAMLHEAAFNSDKIGNTLSDVMALGDAIDDYNKKLYEQQEKWVDPKSNVFSRITKAIYTLGQSENPLWGGAFNSNHSNNGTTALRDNLRYITKHANNGFLGIGGNHTKTTDLEEWVKNNLGTELFGKNN</sequence>
<dbReference type="EMBL" id="SNRY01003901">
    <property type="protein sequence ID" value="KAA6319362.1"/>
    <property type="molecule type" value="Genomic_DNA"/>
</dbReference>
<accession>A0A5J4QCV1</accession>
<proteinExistence type="predicted"/>
<reference evidence="2" key="1">
    <citation type="submission" date="2019-03" db="EMBL/GenBank/DDBJ databases">
        <title>Single cell metagenomics reveals metabolic interactions within the superorganism composed of flagellate Streblomastix strix and complex community of Bacteroidetes bacteria on its surface.</title>
        <authorList>
            <person name="Treitli S.C."/>
            <person name="Kolisko M."/>
            <person name="Husnik F."/>
            <person name="Keeling P."/>
            <person name="Hampl V."/>
        </authorList>
    </citation>
    <scope>NUCLEOTIDE SEQUENCE</scope>
    <source>
        <strain evidence="2">STM</strain>
    </source>
</reference>
<feature type="non-terminal residue" evidence="2">
    <location>
        <position position="665"/>
    </location>
</feature>
<organism evidence="2">
    <name type="scientific">termite gut metagenome</name>
    <dbReference type="NCBI Taxonomy" id="433724"/>
    <lineage>
        <taxon>unclassified sequences</taxon>
        <taxon>metagenomes</taxon>
        <taxon>organismal metagenomes</taxon>
    </lineage>
</organism>
<comment type="caution">
    <text evidence="2">The sequence shown here is derived from an EMBL/GenBank/DDBJ whole genome shotgun (WGS) entry which is preliminary data.</text>
</comment>
<keyword evidence="1" id="KW-0175">Coiled coil</keyword>
<feature type="coiled-coil region" evidence="1">
    <location>
        <begin position="168"/>
        <end position="222"/>
    </location>
</feature>
<feature type="coiled-coil region" evidence="1">
    <location>
        <begin position="57"/>
        <end position="119"/>
    </location>
</feature>
<gene>
    <name evidence="2" type="ORF">EZS27_030732</name>
</gene>
<evidence type="ECO:0000313" key="2">
    <source>
        <dbReference type="EMBL" id="KAA6319362.1"/>
    </source>
</evidence>